<reference evidence="3" key="1">
    <citation type="submission" date="2017-04" db="EMBL/GenBank/DDBJ databases">
        <authorList>
            <person name="Varghese N."/>
            <person name="Submissions S."/>
        </authorList>
    </citation>
    <scope>NUCLEOTIDE SEQUENCE [LARGE SCALE GENOMIC DNA]</scope>
    <source>
        <strain evidence="3">K3S</strain>
    </source>
</reference>
<dbReference type="STRING" id="1519643.SAMN06295933_0668"/>
<dbReference type="InterPro" id="IPR006342">
    <property type="entry name" value="FkbM_mtfrase"/>
</dbReference>
<sequence length="387" mass="43809">MDYSSIQFTHPNNIPLNAKICIYGTGKGGEESYKMLKQVRPDISIIAFGDSFKTGIIYGLPILSPKELSLQQDKLTLILVCSLYFLDIKNVLQENGVNNISFFAWSKFFDYIFLPEELKSAQSEITRICEMLDTDDDKKLFMDLCDARSLDSKLTNTVISTDGVPELKFKKEHNLTALYPEHTSCSYFDFVDLAQVEYAAQGGVCDGREAVFMVKQCKKLVNLFGFEPQGMEALSKENWNFLDQSPKFKLIAKGLWSNSVKKEFVKNGSASYVSPTGNLENVCEISLCSLSEEAGKLSLKKLDFLFCDIENAEVPMLNGALELIKSSRTQLAICFYHSKKQFLEIPLLLMEELENYVFKVGHYSPTSDESVFYAIPREKYSGHQIYS</sequence>
<dbReference type="RefSeq" id="WP_085098225.1">
    <property type="nucleotide sequence ID" value="NZ_FWZU01000001.1"/>
</dbReference>
<evidence type="ECO:0000259" key="1">
    <source>
        <dbReference type="Pfam" id="PF05050"/>
    </source>
</evidence>
<evidence type="ECO:0000313" key="3">
    <source>
        <dbReference type="Proteomes" id="UP000192906"/>
    </source>
</evidence>
<proteinExistence type="predicted"/>
<dbReference type="SUPFAM" id="SSF53335">
    <property type="entry name" value="S-adenosyl-L-methionine-dependent methyltransferases"/>
    <property type="match status" value="1"/>
</dbReference>
<dbReference type="Gene3D" id="3.40.50.150">
    <property type="entry name" value="Vaccinia Virus protein VP39"/>
    <property type="match status" value="1"/>
</dbReference>
<dbReference type="InterPro" id="IPR029063">
    <property type="entry name" value="SAM-dependent_MTases_sf"/>
</dbReference>
<organism evidence="2 3">
    <name type="scientific">Desulfovibrio gilichinskyi</name>
    <dbReference type="NCBI Taxonomy" id="1519643"/>
    <lineage>
        <taxon>Bacteria</taxon>
        <taxon>Pseudomonadati</taxon>
        <taxon>Thermodesulfobacteriota</taxon>
        <taxon>Desulfovibrionia</taxon>
        <taxon>Desulfovibrionales</taxon>
        <taxon>Desulfovibrionaceae</taxon>
        <taxon>Desulfovibrio</taxon>
    </lineage>
</organism>
<dbReference type="Proteomes" id="UP000192906">
    <property type="component" value="Unassembled WGS sequence"/>
</dbReference>
<name>A0A1X7CCU1_9BACT</name>
<dbReference type="EMBL" id="FWZU01000001">
    <property type="protein sequence ID" value="SME94037.1"/>
    <property type="molecule type" value="Genomic_DNA"/>
</dbReference>
<feature type="domain" description="Methyltransferase FkbM" evidence="1">
    <location>
        <begin position="203"/>
        <end position="356"/>
    </location>
</feature>
<keyword evidence="3" id="KW-1185">Reference proteome</keyword>
<dbReference type="Pfam" id="PF05050">
    <property type="entry name" value="Methyltransf_21"/>
    <property type="match status" value="1"/>
</dbReference>
<gene>
    <name evidence="2" type="ORF">SAMN06295933_0668</name>
</gene>
<dbReference type="AlphaFoldDB" id="A0A1X7CCU1"/>
<accession>A0A1X7CCU1</accession>
<dbReference type="Gene3D" id="3.40.50.720">
    <property type="entry name" value="NAD(P)-binding Rossmann-like Domain"/>
    <property type="match status" value="1"/>
</dbReference>
<dbReference type="OrthoDB" id="5329963at2"/>
<evidence type="ECO:0000313" key="2">
    <source>
        <dbReference type="EMBL" id="SME94037.1"/>
    </source>
</evidence>
<protein>
    <recommendedName>
        <fullName evidence="1">Methyltransferase FkbM domain-containing protein</fullName>
    </recommendedName>
</protein>